<feature type="transmembrane region" description="Helical" evidence="1">
    <location>
        <begin position="44"/>
        <end position="63"/>
    </location>
</feature>
<evidence type="ECO:0000256" key="1">
    <source>
        <dbReference type="SAM" id="Phobius"/>
    </source>
</evidence>
<sequence length="253" mass="28740">MSRICLRDNRLLFPFNNYQSDIDYCYCMRVFPSSCASYTVRCPYFYKVAIVAIPSCLVGPSSISKVIVSSIVKPIIIMPIFWWLISRTTPIAMAVPRKTKSHKYLSFSSLYTVLAKRFMRQTNSKIDSLAFLVAPISALCAFISLTNSSLISEDQQYLSLSLYFVLPGKKNSWFVNHYLSFLAGDQAATISAIAITVVLVRDNLLRGSFRLPEKKRFTRVHFLSAKQRKRTNRDLHIVTILLPVLVFSCHAGL</sequence>
<feature type="transmembrane region" description="Helical" evidence="1">
    <location>
        <begin position="178"/>
        <end position="200"/>
    </location>
</feature>
<feature type="transmembrane region" description="Helical" evidence="1">
    <location>
        <begin position="126"/>
        <end position="145"/>
    </location>
</feature>
<protein>
    <submittedName>
        <fullName evidence="3">Sulfate_transp domain-containing protein</fullName>
    </submittedName>
</protein>
<evidence type="ECO:0000313" key="3">
    <source>
        <dbReference type="WBParaSite" id="Hba_01338"/>
    </source>
</evidence>
<reference evidence="3" key="1">
    <citation type="submission" date="2016-11" db="UniProtKB">
        <authorList>
            <consortium name="WormBaseParasite"/>
        </authorList>
    </citation>
    <scope>IDENTIFICATION</scope>
</reference>
<dbReference type="Proteomes" id="UP000095283">
    <property type="component" value="Unplaced"/>
</dbReference>
<keyword evidence="1" id="KW-0472">Membrane</keyword>
<evidence type="ECO:0000313" key="2">
    <source>
        <dbReference type="Proteomes" id="UP000095283"/>
    </source>
</evidence>
<dbReference type="AlphaFoldDB" id="A0A1I7W9K2"/>
<organism evidence="2 3">
    <name type="scientific">Heterorhabditis bacteriophora</name>
    <name type="common">Entomopathogenic nematode worm</name>
    <dbReference type="NCBI Taxonomy" id="37862"/>
    <lineage>
        <taxon>Eukaryota</taxon>
        <taxon>Metazoa</taxon>
        <taxon>Ecdysozoa</taxon>
        <taxon>Nematoda</taxon>
        <taxon>Chromadorea</taxon>
        <taxon>Rhabditida</taxon>
        <taxon>Rhabditina</taxon>
        <taxon>Rhabditomorpha</taxon>
        <taxon>Strongyloidea</taxon>
        <taxon>Heterorhabditidae</taxon>
        <taxon>Heterorhabditis</taxon>
    </lineage>
</organism>
<accession>A0A1I7W9K2</accession>
<proteinExistence type="predicted"/>
<name>A0A1I7W9K2_HETBA</name>
<keyword evidence="2" id="KW-1185">Reference proteome</keyword>
<dbReference type="WBParaSite" id="Hba_01338">
    <property type="protein sequence ID" value="Hba_01338"/>
    <property type="gene ID" value="Hba_01338"/>
</dbReference>
<feature type="transmembrane region" description="Helical" evidence="1">
    <location>
        <begin position="235"/>
        <end position="252"/>
    </location>
</feature>
<keyword evidence="1" id="KW-0812">Transmembrane</keyword>
<keyword evidence="1" id="KW-1133">Transmembrane helix</keyword>